<evidence type="ECO:0000256" key="1">
    <source>
        <dbReference type="ARBA" id="ARBA00001946"/>
    </source>
</evidence>
<keyword evidence="5" id="KW-0460">Magnesium</keyword>
<reference evidence="7 8" key="1">
    <citation type="submission" date="2016-10" db="EMBL/GenBank/DDBJ databases">
        <authorList>
            <person name="de Groot N.N."/>
        </authorList>
    </citation>
    <scope>NUCLEOTIDE SEQUENCE [LARGE SCALE GENOMIC DNA]</scope>
    <source>
        <strain evidence="7 8">DSM 15269</strain>
    </source>
</reference>
<accession>A0A1H0E1S4</accession>
<comment type="similarity">
    <text evidence="2 6">Belongs to the FPP/GGPP synthase family.</text>
</comment>
<dbReference type="Pfam" id="PF00348">
    <property type="entry name" value="polyprenyl_synt"/>
    <property type="match status" value="1"/>
</dbReference>
<dbReference type="STRING" id="206665.SAMN04488516_10690"/>
<dbReference type="PANTHER" id="PTHR12001">
    <property type="entry name" value="GERANYLGERANYL PYROPHOSPHATE SYNTHASE"/>
    <property type="match status" value="1"/>
</dbReference>
<evidence type="ECO:0000256" key="4">
    <source>
        <dbReference type="ARBA" id="ARBA00022723"/>
    </source>
</evidence>
<dbReference type="GO" id="GO:0004659">
    <property type="term" value="F:prenyltransferase activity"/>
    <property type="evidence" value="ECO:0007669"/>
    <property type="project" value="InterPro"/>
</dbReference>
<dbReference type="SFLD" id="SFLDG01017">
    <property type="entry name" value="Polyprenyl_Transferase_Like"/>
    <property type="match status" value="1"/>
</dbReference>
<keyword evidence="8" id="KW-1185">Reference proteome</keyword>
<dbReference type="RefSeq" id="WP_234970970.1">
    <property type="nucleotide sequence ID" value="NZ_FNIN01000006.1"/>
</dbReference>
<dbReference type="SFLD" id="SFLDS00005">
    <property type="entry name" value="Isoprenoid_Synthase_Type_I"/>
    <property type="match status" value="1"/>
</dbReference>
<evidence type="ECO:0000256" key="5">
    <source>
        <dbReference type="ARBA" id="ARBA00022842"/>
    </source>
</evidence>
<proteinExistence type="inferred from homology"/>
<dbReference type="GO" id="GO:0046872">
    <property type="term" value="F:metal ion binding"/>
    <property type="evidence" value="ECO:0007669"/>
    <property type="project" value="UniProtKB-KW"/>
</dbReference>
<dbReference type="PANTHER" id="PTHR12001:SF69">
    <property type="entry name" value="ALL TRANS-POLYPRENYL-DIPHOSPHATE SYNTHASE PDSS1"/>
    <property type="match status" value="1"/>
</dbReference>
<dbReference type="CDD" id="cd00685">
    <property type="entry name" value="Trans_IPPS_HT"/>
    <property type="match status" value="1"/>
</dbReference>
<dbReference type="PROSITE" id="PS00723">
    <property type="entry name" value="POLYPRENYL_SYNTHASE_1"/>
    <property type="match status" value="1"/>
</dbReference>
<dbReference type="InterPro" id="IPR000092">
    <property type="entry name" value="Polyprenyl_synt"/>
</dbReference>
<dbReference type="Proteomes" id="UP000199602">
    <property type="component" value="Unassembled WGS sequence"/>
</dbReference>
<dbReference type="SUPFAM" id="SSF48576">
    <property type="entry name" value="Terpenoid synthases"/>
    <property type="match status" value="1"/>
</dbReference>
<gene>
    <name evidence="7" type="ORF">SAMN04488516_10690</name>
</gene>
<dbReference type="EMBL" id="FNIN01000006">
    <property type="protein sequence ID" value="SDN76246.1"/>
    <property type="molecule type" value="Genomic_DNA"/>
</dbReference>
<comment type="cofactor">
    <cofactor evidence="1">
        <name>Mg(2+)</name>
        <dbReference type="ChEBI" id="CHEBI:18420"/>
    </cofactor>
</comment>
<evidence type="ECO:0000313" key="8">
    <source>
        <dbReference type="Proteomes" id="UP000199602"/>
    </source>
</evidence>
<dbReference type="InterPro" id="IPR008949">
    <property type="entry name" value="Isoprenoid_synthase_dom_sf"/>
</dbReference>
<keyword evidence="3 6" id="KW-0808">Transferase</keyword>
<evidence type="ECO:0000256" key="2">
    <source>
        <dbReference type="ARBA" id="ARBA00006706"/>
    </source>
</evidence>
<dbReference type="AlphaFoldDB" id="A0A1H0E1S4"/>
<dbReference type="InterPro" id="IPR033749">
    <property type="entry name" value="Polyprenyl_synt_CS"/>
</dbReference>
<organism evidence="7 8">
    <name type="scientific">Desulfonauticus submarinus</name>
    <dbReference type="NCBI Taxonomy" id="206665"/>
    <lineage>
        <taxon>Bacteria</taxon>
        <taxon>Pseudomonadati</taxon>
        <taxon>Thermodesulfobacteriota</taxon>
        <taxon>Desulfovibrionia</taxon>
        <taxon>Desulfovibrionales</taxon>
        <taxon>Desulfonauticaceae</taxon>
        <taxon>Desulfonauticus</taxon>
    </lineage>
</organism>
<evidence type="ECO:0000313" key="7">
    <source>
        <dbReference type="EMBL" id="SDN76246.1"/>
    </source>
</evidence>
<dbReference type="GO" id="GO:0008299">
    <property type="term" value="P:isoprenoid biosynthetic process"/>
    <property type="evidence" value="ECO:0007669"/>
    <property type="project" value="InterPro"/>
</dbReference>
<sequence length="325" mass="35982">MANNLINLKKYLKDELPKINTSLETEIKSLPPFIYKVAKHVLNAGGKRLRPLLTILTARALGYNKKDIYPLASALEIFHSATLIHDDILDNAHLRRGKTASHLVFGIKESILAGDGLLALGNLIVARYNNPALTHTISEAILATAYGEIQEISLSGQNITETTYLEIIKGKTAFLIQAACECGAILSGRDKEFILAAKNYGLNIGIAFQLVDDALDYTQNASTLGKPNWGDLKEGKITLPLILYLKELPDLKKEETLQKILTNSLNIEEIEQIALTIQNNKIAIQVREKAKTFLSSAKQSLKVFPSSKETTLLFAILDYILEREK</sequence>
<protein>
    <submittedName>
        <fullName evidence="7">Octaprenyl-diphosphate synthase</fullName>
    </submittedName>
</protein>
<keyword evidence="4" id="KW-0479">Metal-binding</keyword>
<name>A0A1H0E1S4_9BACT</name>
<dbReference type="Gene3D" id="1.10.600.10">
    <property type="entry name" value="Farnesyl Diphosphate Synthase"/>
    <property type="match status" value="1"/>
</dbReference>
<evidence type="ECO:0000256" key="6">
    <source>
        <dbReference type="RuleBase" id="RU004466"/>
    </source>
</evidence>
<evidence type="ECO:0000256" key="3">
    <source>
        <dbReference type="ARBA" id="ARBA00022679"/>
    </source>
</evidence>